<proteinExistence type="inferred from homology"/>
<dbReference type="InterPro" id="IPR051052">
    <property type="entry name" value="Diverse_substrate_MTase"/>
</dbReference>
<evidence type="ECO:0000313" key="5">
    <source>
        <dbReference type="EMBL" id="GGA09400.1"/>
    </source>
</evidence>
<dbReference type="CDD" id="cd02440">
    <property type="entry name" value="AdoMet_MTases"/>
    <property type="match status" value="1"/>
</dbReference>
<keyword evidence="3" id="KW-0808">Transferase</keyword>
<dbReference type="InterPro" id="IPR013216">
    <property type="entry name" value="Methyltransf_11"/>
</dbReference>
<dbReference type="Proteomes" id="UP000616114">
    <property type="component" value="Unassembled WGS sequence"/>
</dbReference>
<evidence type="ECO:0000313" key="6">
    <source>
        <dbReference type="Proteomes" id="UP000616114"/>
    </source>
</evidence>
<dbReference type="InterPro" id="IPR029063">
    <property type="entry name" value="SAM-dependent_MTases_sf"/>
</dbReference>
<evidence type="ECO:0000256" key="1">
    <source>
        <dbReference type="ARBA" id="ARBA00008361"/>
    </source>
</evidence>
<comment type="similarity">
    <text evidence="1">Belongs to the methyltransferase superfamily.</text>
</comment>
<dbReference type="PANTHER" id="PTHR44942:SF4">
    <property type="entry name" value="METHYLTRANSFERASE TYPE 11 DOMAIN-CONTAINING PROTEIN"/>
    <property type="match status" value="1"/>
</dbReference>
<organism evidence="5 6">
    <name type="scientific">Sediminivirga luteola</name>
    <dbReference type="NCBI Taxonomy" id="1774748"/>
    <lineage>
        <taxon>Bacteria</taxon>
        <taxon>Bacillati</taxon>
        <taxon>Actinomycetota</taxon>
        <taxon>Actinomycetes</taxon>
        <taxon>Micrococcales</taxon>
        <taxon>Brevibacteriaceae</taxon>
        <taxon>Sediminivirga</taxon>
    </lineage>
</organism>
<dbReference type="RefSeq" id="WP_188549862.1">
    <property type="nucleotide sequence ID" value="NZ_BMFY01000004.1"/>
</dbReference>
<dbReference type="SUPFAM" id="SSF53335">
    <property type="entry name" value="S-adenosyl-L-methionine-dependent methyltransferases"/>
    <property type="match status" value="1"/>
</dbReference>
<comment type="caution">
    <text evidence="5">The sequence shown here is derived from an EMBL/GenBank/DDBJ whole genome shotgun (WGS) entry which is preliminary data.</text>
</comment>
<evidence type="ECO:0000256" key="3">
    <source>
        <dbReference type="ARBA" id="ARBA00022679"/>
    </source>
</evidence>
<dbReference type="Pfam" id="PF08241">
    <property type="entry name" value="Methyltransf_11"/>
    <property type="match status" value="1"/>
</dbReference>
<dbReference type="GO" id="GO:0032259">
    <property type="term" value="P:methylation"/>
    <property type="evidence" value="ECO:0007669"/>
    <property type="project" value="UniProtKB-KW"/>
</dbReference>
<reference evidence="5" key="2">
    <citation type="submission" date="2020-09" db="EMBL/GenBank/DDBJ databases">
        <authorList>
            <person name="Sun Q."/>
            <person name="Zhou Y."/>
        </authorList>
    </citation>
    <scope>NUCLEOTIDE SEQUENCE</scope>
    <source>
        <strain evidence="5">CGMCC 1.12785</strain>
    </source>
</reference>
<dbReference type="AlphaFoldDB" id="A0A8J2XJV7"/>
<reference evidence="5" key="1">
    <citation type="journal article" date="2014" name="Int. J. Syst. Evol. Microbiol.">
        <title>Complete genome sequence of Corynebacterium casei LMG S-19264T (=DSM 44701T), isolated from a smear-ripened cheese.</title>
        <authorList>
            <consortium name="US DOE Joint Genome Institute (JGI-PGF)"/>
            <person name="Walter F."/>
            <person name="Albersmeier A."/>
            <person name="Kalinowski J."/>
            <person name="Ruckert C."/>
        </authorList>
    </citation>
    <scope>NUCLEOTIDE SEQUENCE</scope>
    <source>
        <strain evidence="5">CGMCC 1.12785</strain>
    </source>
</reference>
<gene>
    <name evidence="5" type="ORF">GCM10011333_10190</name>
</gene>
<dbReference type="Gene3D" id="3.40.50.150">
    <property type="entry name" value="Vaccinia Virus protein VP39"/>
    <property type="match status" value="1"/>
</dbReference>
<feature type="domain" description="Methyltransferase type 11" evidence="4">
    <location>
        <begin position="42"/>
        <end position="129"/>
    </location>
</feature>
<dbReference type="PANTHER" id="PTHR44942">
    <property type="entry name" value="METHYLTRANSF_11 DOMAIN-CONTAINING PROTEIN"/>
    <property type="match status" value="1"/>
</dbReference>
<evidence type="ECO:0000256" key="2">
    <source>
        <dbReference type="ARBA" id="ARBA00022603"/>
    </source>
</evidence>
<protein>
    <submittedName>
        <fullName evidence="5">Putative methyltransferase</fullName>
    </submittedName>
</protein>
<evidence type="ECO:0000259" key="4">
    <source>
        <dbReference type="Pfam" id="PF08241"/>
    </source>
</evidence>
<name>A0A8J2XJV7_9MICO</name>
<dbReference type="EMBL" id="BMFY01000004">
    <property type="protein sequence ID" value="GGA09400.1"/>
    <property type="molecule type" value="Genomic_DNA"/>
</dbReference>
<dbReference type="GO" id="GO:0008757">
    <property type="term" value="F:S-adenosylmethionine-dependent methyltransferase activity"/>
    <property type="evidence" value="ECO:0007669"/>
    <property type="project" value="InterPro"/>
</dbReference>
<keyword evidence="2 5" id="KW-0489">Methyltransferase</keyword>
<keyword evidence="6" id="KW-1185">Reference proteome</keyword>
<accession>A0A8J2XJV7</accession>
<sequence length="242" mass="26195">MGVSDEANSFGQAADSYDRARPEYPEAALRWLLPESARQVADVGAGTGKLTGVLARLGIDVTAVEPDGRMRAQLSRRLPELRALAGTAEEIPLPDAAVDAVTFGQAWHWVDVDAASAEVGRVLRPGGVLGLVWNIRDTSVPWVAELGETMGSSKAERMVESGTVRVGAPFGPLEEHTVRWETTLTVDSLVDLAASRSYIITAEPAQREETLRRVRALAERVAGEQGTLTLPYRTHVYRAVRP</sequence>